<evidence type="ECO:0000313" key="3">
    <source>
        <dbReference type="EMBL" id="KOF85703.1"/>
    </source>
</evidence>
<reference evidence="3" key="1">
    <citation type="submission" date="2015-07" db="EMBL/GenBank/DDBJ databases">
        <title>MeaNS - Measles Nucleotide Surveillance Program.</title>
        <authorList>
            <person name="Tran T."/>
            <person name="Druce J."/>
        </authorList>
    </citation>
    <scope>NUCLEOTIDE SEQUENCE</scope>
    <source>
        <strain evidence="3">UCB-OBI-ISO-001</strain>
        <tissue evidence="3">Gonad</tissue>
    </source>
</reference>
<evidence type="ECO:0000256" key="1">
    <source>
        <dbReference type="SAM" id="MobiDB-lite"/>
    </source>
</evidence>
<dbReference type="EMBL" id="KQ418834">
    <property type="protein sequence ID" value="KOF85703.1"/>
    <property type="molecule type" value="Genomic_DNA"/>
</dbReference>
<name>A0A0L8H8U4_OCTBM</name>
<feature type="compositionally biased region" description="Basic and acidic residues" evidence="1">
    <location>
        <begin position="1"/>
        <end position="15"/>
    </location>
</feature>
<dbReference type="AlphaFoldDB" id="A0A0L8H8U4"/>
<sequence>MERKEEENNTKKNEEQENYQQPKENRKTESFTNSGQQVGESPTSLPGLDRKQSSLSQKNEFILKIHLGTSNSSNENPILDRMNSEEAERIPIRKARNTSMNKSVKGNYHVAIQRDRLDSYRFYKNRYESSESNAQTVRKHSESISNDYQIERSMSCQSNRHVSLSQTASSSFDDDVFVEGARLKRLESNISGTSTTSATSTTKILENPYNNLNYKIHSALWCPCLIFFYFCCCPGVYYMTNSDHLFRQDYPEKAKNSARIATVLYIVGIIFAFLFYSGLFALLIIFLA</sequence>
<feature type="transmembrane region" description="Helical" evidence="2">
    <location>
        <begin position="260"/>
        <end position="287"/>
    </location>
</feature>
<keyword evidence="2" id="KW-0812">Transmembrane</keyword>
<feature type="compositionally biased region" description="Polar residues" evidence="1">
    <location>
        <begin position="30"/>
        <end position="44"/>
    </location>
</feature>
<feature type="region of interest" description="Disordered" evidence="1">
    <location>
        <begin position="1"/>
        <end position="53"/>
    </location>
</feature>
<keyword evidence="2" id="KW-1133">Transmembrane helix</keyword>
<evidence type="ECO:0000256" key="2">
    <source>
        <dbReference type="SAM" id="Phobius"/>
    </source>
</evidence>
<feature type="transmembrane region" description="Helical" evidence="2">
    <location>
        <begin position="218"/>
        <end position="239"/>
    </location>
</feature>
<gene>
    <name evidence="3" type="ORF">OCBIM_22019907mg</name>
</gene>
<proteinExistence type="predicted"/>
<keyword evidence="2" id="KW-0472">Membrane</keyword>
<accession>A0A0L8H8U4</accession>
<organism evidence="3">
    <name type="scientific">Octopus bimaculoides</name>
    <name type="common">California two-spotted octopus</name>
    <dbReference type="NCBI Taxonomy" id="37653"/>
    <lineage>
        <taxon>Eukaryota</taxon>
        <taxon>Metazoa</taxon>
        <taxon>Spiralia</taxon>
        <taxon>Lophotrochozoa</taxon>
        <taxon>Mollusca</taxon>
        <taxon>Cephalopoda</taxon>
        <taxon>Coleoidea</taxon>
        <taxon>Octopodiformes</taxon>
        <taxon>Octopoda</taxon>
        <taxon>Incirrata</taxon>
        <taxon>Octopodidae</taxon>
        <taxon>Octopus</taxon>
    </lineage>
</organism>
<protein>
    <submittedName>
        <fullName evidence="3">Uncharacterized protein</fullName>
    </submittedName>
</protein>